<dbReference type="GO" id="GO:0008233">
    <property type="term" value="F:peptidase activity"/>
    <property type="evidence" value="ECO:0007669"/>
    <property type="project" value="UniProtKB-KW"/>
</dbReference>
<dbReference type="PANTHER" id="PTHR11735:SF11">
    <property type="entry name" value="TRNA THREONYLCARBAMOYLADENOSINE BIOSYNTHESIS PROTEIN TSAB"/>
    <property type="match status" value="1"/>
</dbReference>
<dbReference type="InterPro" id="IPR022496">
    <property type="entry name" value="T6A_TsaB"/>
</dbReference>
<reference evidence="2 3" key="1">
    <citation type="submission" date="2013-04" db="EMBL/GenBank/DDBJ databases">
        <title>Shimia sp. 22II-S11-Z10 Genome Sequencing.</title>
        <authorList>
            <person name="Lai Q."/>
            <person name="Li G."/>
            <person name="Shao Z."/>
        </authorList>
    </citation>
    <scope>NUCLEOTIDE SEQUENCE [LARGE SCALE GENOMIC DNA]</scope>
    <source>
        <strain evidence="3">22II-S11-Z10</strain>
    </source>
</reference>
<dbReference type="InterPro" id="IPR000905">
    <property type="entry name" value="Gcp-like_dom"/>
</dbReference>
<dbReference type="PANTHER" id="PTHR11735">
    <property type="entry name" value="TRNA N6-ADENOSINE THREONYLCARBAMOYLTRANSFERASE"/>
    <property type="match status" value="1"/>
</dbReference>
<evidence type="ECO:0000313" key="3">
    <source>
        <dbReference type="Proteomes" id="UP000024836"/>
    </source>
</evidence>
<keyword evidence="2" id="KW-0645">Protease</keyword>
<evidence type="ECO:0000313" key="2">
    <source>
        <dbReference type="EMBL" id="KCV82892.1"/>
    </source>
</evidence>
<dbReference type="EMBL" id="AQQY01000002">
    <property type="protein sequence ID" value="KCV82892.1"/>
    <property type="molecule type" value="Genomic_DNA"/>
</dbReference>
<dbReference type="GO" id="GO:0002949">
    <property type="term" value="P:tRNA threonylcarbamoyladenosine modification"/>
    <property type="evidence" value="ECO:0007669"/>
    <property type="project" value="InterPro"/>
</dbReference>
<dbReference type="AlphaFoldDB" id="A0A058ZNY5"/>
<dbReference type="OrthoDB" id="9809995at2"/>
<protein>
    <submittedName>
        <fullName evidence="2">Peptidase M22, glycoprotease</fullName>
    </submittedName>
</protein>
<dbReference type="GO" id="GO:0006508">
    <property type="term" value="P:proteolysis"/>
    <property type="evidence" value="ECO:0007669"/>
    <property type="project" value="UniProtKB-KW"/>
</dbReference>
<dbReference type="SUPFAM" id="SSF53067">
    <property type="entry name" value="Actin-like ATPase domain"/>
    <property type="match status" value="1"/>
</dbReference>
<comment type="caution">
    <text evidence="2">The sequence shown here is derived from an EMBL/GenBank/DDBJ whole genome shotgun (WGS) entry which is preliminary data.</text>
</comment>
<accession>A0A058ZNY5</accession>
<dbReference type="RefSeq" id="WP_035248786.1">
    <property type="nucleotide sequence ID" value="NZ_AQQY01000002.1"/>
</dbReference>
<keyword evidence="2" id="KW-0378">Hydrolase</keyword>
<name>A0A058ZNY5_9RHOB</name>
<gene>
    <name evidence="2" type="ORF">ATO10_04762</name>
</gene>
<dbReference type="GO" id="GO:0005829">
    <property type="term" value="C:cytosol"/>
    <property type="evidence" value="ECO:0007669"/>
    <property type="project" value="TreeGrafter"/>
</dbReference>
<dbReference type="Gene3D" id="3.30.420.40">
    <property type="match status" value="2"/>
</dbReference>
<dbReference type="Pfam" id="PF00814">
    <property type="entry name" value="TsaD"/>
    <property type="match status" value="1"/>
</dbReference>
<dbReference type="eggNOG" id="COG1214">
    <property type="taxonomic scope" value="Bacteria"/>
</dbReference>
<keyword evidence="3" id="KW-1185">Reference proteome</keyword>
<sequence length="215" mass="22229">MPPKPLILGFDTSAAHCAAALLSGDTVLGSFHAPMTKGQVEHLMPLLENLLAETGHTWADLTALGVGVGPGNFTGIRIAVSAARGLAVSLDIPAVGVTAFEALAHDLPTPVLATVDARRGQAYACVMGRETEEPMQTSPDTLPADMAGLNCVGHASTDFAAQTSGDPLPPRYPLAESIARIAAKRWQTTTTRPAPLYLRAADAAPASDPPPVILP</sequence>
<proteinExistence type="predicted"/>
<dbReference type="NCBIfam" id="TIGR03725">
    <property type="entry name" value="T6A_YeaZ"/>
    <property type="match status" value="1"/>
</dbReference>
<organism evidence="2 3">
    <name type="scientific">Actibacterium atlanticum</name>
    <dbReference type="NCBI Taxonomy" id="1461693"/>
    <lineage>
        <taxon>Bacteria</taxon>
        <taxon>Pseudomonadati</taxon>
        <taxon>Pseudomonadota</taxon>
        <taxon>Alphaproteobacteria</taxon>
        <taxon>Rhodobacterales</taxon>
        <taxon>Roseobacteraceae</taxon>
        <taxon>Actibacterium</taxon>
    </lineage>
</organism>
<evidence type="ECO:0000259" key="1">
    <source>
        <dbReference type="Pfam" id="PF00814"/>
    </source>
</evidence>
<dbReference type="InterPro" id="IPR043129">
    <property type="entry name" value="ATPase_NBD"/>
</dbReference>
<dbReference type="PATRIC" id="fig|1461693.3.peg.972"/>
<feature type="domain" description="Gcp-like" evidence="1">
    <location>
        <begin position="40"/>
        <end position="127"/>
    </location>
</feature>
<dbReference type="CDD" id="cd24032">
    <property type="entry name" value="ASKHA_NBD_TsaB"/>
    <property type="match status" value="1"/>
</dbReference>
<dbReference type="Proteomes" id="UP000024836">
    <property type="component" value="Unassembled WGS sequence"/>
</dbReference>
<dbReference type="STRING" id="1461693.ATO10_04762"/>